<keyword evidence="2" id="KW-0808">Transferase</keyword>
<dbReference type="EMBL" id="ML978070">
    <property type="protein sequence ID" value="KAF2014408.1"/>
    <property type="molecule type" value="Genomic_DNA"/>
</dbReference>
<dbReference type="PANTHER" id="PTHR43861">
    <property type="entry name" value="TRANS-ACONITATE 2-METHYLTRANSFERASE-RELATED"/>
    <property type="match status" value="1"/>
</dbReference>
<dbReference type="Gene3D" id="3.40.50.150">
    <property type="entry name" value="Vaccinia Virus protein VP39"/>
    <property type="match status" value="1"/>
</dbReference>
<gene>
    <name evidence="2" type="ORF">BU24DRAFT_423365</name>
</gene>
<evidence type="ECO:0000313" key="2">
    <source>
        <dbReference type="EMBL" id="KAF2014408.1"/>
    </source>
</evidence>
<evidence type="ECO:0000313" key="3">
    <source>
        <dbReference type="Proteomes" id="UP000799778"/>
    </source>
</evidence>
<dbReference type="AlphaFoldDB" id="A0A6A5XME1"/>
<dbReference type="SUPFAM" id="SSF53335">
    <property type="entry name" value="S-adenosyl-L-methionine-dependent methyltransferases"/>
    <property type="match status" value="1"/>
</dbReference>
<keyword evidence="2" id="KW-0489">Methyltransferase</keyword>
<accession>A0A6A5XME1</accession>
<dbReference type="Pfam" id="PF08241">
    <property type="entry name" value="Methyltransf_11"/>
    <property type="match status" value="1"/>
</dbReference>
<reference evidence="2" key="1">
    <citation type="journal article" date="2020" name="Stud. Mycol.">
        <title>101 Dothideomycetes genomes: a test case for predicting lifestyles and emergence of pathogens.</title>
        <authorList>
            <person name="Haridas S."/>
            <person name="Albert R."/>
            <person name="Binder M."/>
            <person name="Bloem J."/>
            <person name="Labutti K."/>
            <person name="Salamov A."/>
            <person name="Andreopoulos B."/>
            <person name="Baker S."/>
            <person name="Barry K."/>
            <person name="Bills G."/>
            <person name="Bluhm B."/>
            <person name="Cannon C."/>
            <person name="Castanera R."/>
            <person name="Culley D."/>
            <person name="Daum C."/>
            <person name="Ezra D."/>
            <person name="Gonzalez J."/>
            <person name="Henrissat B."/>
            <person name="Kuo A."/>
            <person name="Liang C."/>
            <person name="Lipzen A."/>
            <person name="Lutzoni F."/>
            <person name="Magnuson J."/>
            <person name="Mondo S."/>
            <person name="Nolan M."/>
            <person name="Ohm R."/>
            <person name="Pangilinan J."/>
            <person name="Park H.-J."/>
            <person name="Ramirez L."/>
            <person name="Alfaro M."/>
            <person name="Sun H."/>
            <person name="Tritt A."/>
            <person name="Yoshinaga Y."/>
            <person name="Zwiers L.-H."/>
            <person name="Turgeon B."/>
            <person name="Goodwin S."/>
            <person name="Spatafora J."/>
            <person name="Crous P."/>
            <person name="Grigoriev I."/>
        </authorList>
    </citation>
    <scope>NUCLEOTIDE SEQUENCE</scope>
    <source>
        <strain evidence="2">CBS 175.79</strain>
    </source>
</reference>
<dbReference type="GO" id="GO:0008757">
    <property type="term" value="F:S-adenosylmethionine-dependent methyltransferase activity"/>
    <property type="evidence" value="ECO:0007669"/>
    <property type="project" value="InterPro"/>
</dbReference>
<organism evidence="2 3">
    <name type="scientific">Aaosphaeria arxii CBS 175.79</name>
    <dbReference type="NCBI Taxonomy" id="1450172"/>
    <lineage>
        <taxon>Eukaryota</taxon>
        <taxon>Fungi</taxon>
        <taxon>Dikarya</taxon>
        <taxon>Ascomycota</taxon>
        <taxon>Pezizomycotina</taxon>
        <taxon>Dothideomycetes</taxon>
        <taxon>Pleosporomycetidae</taxon>
        <taxon>Pleosporales</taxon>
        <taxon>Pleosporales incertae sedis</taxon>
        <taxon>Aaosphaeria</taxon>
    </lineage>
</organism>
<dbReference type="RefSeq" id="XP_033382747.1">
    <property type="nucleotide sequence ID" value="XM_033528228.1"/>
</dbReference>
<dbReference type="GO" id="GO:0032259">
    <property type="term" value="P:methylation"/>
    <property type="evidence" value="ECO:0007669"/>
    <property type="project" value="UniProtKB-KW"/>
</dbReference>
<dbReference type="InterPro" id="IPR013216">
    <property type="entry name" value="Methyltransf_11"/>
</dbReference>
<dbReference type="InterPro" id="IPR029063">
    <property type="entry name" value="SAM-dependent_MTases_sf"/>
</dbReference>
<protein>
    <submittedName>
        <fullName evidence="2">S-adenosyl-L-methionine-dependent methyltransferase</fullName>
    </submittedName>
</protein>
<proteinExistence type="predicted"/>
<dbReference type="OrthoDB" id="2013972at2759"/>
<sequence length="278" mass="30322">MSAPFAPKQALKFDPRYLLKLSAGLTRSVADQIVSNHIPPLSKTSRIHDNGCGAGEVAKALVEHNAVPAGATIAATDINTTFLDELNKALEENKSWPIESQVMDATALTYPDSIFALSVTNMVFANVKDDVATAKHIYRTLAPGGTGIVSVWKDSPWINITIDAHYRTRGSDAPLPPPLAASLYSVDHLSKALKSAEIENVQYEDIVVYGNMTDVKEWATIAWSFLARPPDGWTQADEDNWDKAIGIIVNDLINGDFTHEENGVYKVKMIATAAIFKK</sequence>
<dbReference type="GeneID" id="54285625"/>
<evidence type="ECO:0000259" key="1">
    <source>
        <dbReference type="Pfam" id="PF08241"/>
    </source>
</evidence>
<name>A0A6A5XME1_9PLEO</name>
<dbReference type="Proteomes" id="UP000799778">
    <property type="component" value="Unassembled WGS sequence"/>
</dbReference>
<dbReference type="CDD" id="cd02440">
    <property type="entry name" value="AdoMet_MTases"/>
    <property type="match status" value="1"/>
</dbReference>
<feature type="domain" description="Methyltransferase type 11" evidence="1">
    <location>
        <begin position="49"/>
        <end position="147"/>
    </location>
</feature>
<keyword evidence="3" id="KW-1185">Reference proteome</keyword>